<proteinExistence type="predicted"/>
<organism evidence="2 3">
    <name type="scientific">Terrisporobacter hibernicus</name>
    <dbReference type="NCBI Taxonomy" id="2813371"/>
    <lineage>
        <taxon>Bacteria</taxon>
        <taxon>Bacillati</taxon>
        <taxon>Bacillota</taxon>
        <taxon>Clostridia</taxon>
        <taxon>Peptostreptococcales</taxon>
        <taxon>Peptostreptococcaceae</taxon>
        <taxon>Terrisporobacter</taxon>
    </lineage>
</organism>
<protein>
    <submittedName>
        <fullName evidence="2">Polysaccharide pyruvyl transferase family protein</fullName>
    </submittedName>
</protein>
<sequence length="430" mass="49383">MKIFITGLTTVHWGRMEYGNVGNFYIVKSLFEHINRVFPEADVNTTFQMTDEFIEKYNITVKPMDIYYCWKENDLDNALQEFAIAQYYNKTGKCIKKTPYIEEIISSDIIIDLSGDMWGDYADHVGKNRFLVNLLKMRVAQLFGKKTILFAGSQGPFEDELTRDFAQIVYENYTAVLAREPQAIENVKKYGFDTKNTKLFACPAFLFEPVSKDKVTEILDIEKIANDKTLIGVTICGFNMDTQPYDKWPRKDSEYDKWVEILEDAYSKTGARFVFISHSNGFELPPNFKPIHGRDYPILKQLQTILINKGNIPKENLLFLEGVYSPEIIKGVIGNMDMMITGRVHASVAAISQNVPTVFIPYTDSMKSTKILGFATLAGVQEYVASETDEIKRAIQRCYNNRDEIRTILEKNIPKVKETAKSTFDYLKRV</sequence>
<dbReference type="PANTHER" id="PTHR36836">
    <property type="entry name" value="COLANIC ACID BIOSYNTHESIS PROTEIN WCAK"/>
    <property type="match status" value="1"/>
</dbReference>
<evidence type="ECO:0000313" key="2">
    <source>
        <dbReference type="EMBL" id="UEL48573.1"/>
    </source>
</evidence>
<evidence type="ECO:0000313" key="3">
    <source>
        <dbReference type="Proteomes" id="UP001198983"/>
    </source>
</evidence>
<reference evidence="2 3" key="1">
    <citation type="journal article" date="2023" name="Int. J. Syst. Evol. Microbiol.">
        <title>Terrisporobacter hibernicus sp. nov., isolated from bovine faeces in Northern Ireland.</title>
        <authorList>
            <person name="Mitchell M."/>
            <person name="Nguyen S.V."/>
            <person name="Connor M."/>
            <person name="Fairley D.J."/>
            <person name="Donoghue O."/>
            <person name="Marshall H."/>
            <person name="Koolman L."/>
            <person name="McMullan G."/>
            <person name="Schaffer K.E."/>
            <person name="McGrath J.W."/>
            <person name="Fanning S."/>
        </authorList>
    </citation>
    <scope>NUCLEOTIDE SEQUENCE [LARGE SCALE GENOMIC DNA]</scope>
    <source>
        <strain evidence="2 3">MCA3</strain>
    </source>
</reference>
<dbReference type="EMBL" id="CP081135">
    <property type="protein sequence ID" value="UEL48573.1"/>
    <property type="molecule type" value="Genomic_DNA"/>
</dbReference>
<dbReference type="Proteomes" id="UP001198983">
    <property type="component" value="Chromosome"/>
</dbReference>
<gene>
    <name evidence="2" type="ORF">JW646_03720</name>
</gene>
<accession>A0AAX2ZH08</accession>
<dbReference type="GO" id="GO:0016740">
    <property type="term" value="F:transferase activity"/>
    <property type="evidence" value="ECO:0007669"/>
    <property type="project" value="UniProtKB-KW"/>
</dbReference>
<name>A0AAX2ZH08_9FIRM</name>
<dbReference type="InterPro" id="IPR007345">
    <property type="entry name" value="Polysacch_pyruvyl_Trfase"/>
</dbReference>
<dbReference type="PANTHER" id="PTHR36836:SF1">
    <property type="entry name" value="COLANIC ACID BIOSYNTHESIS PROTEIN WCAK"/>
    <property type="match status" value="1"/>
</dbReference>
<keyword evidence="2" id="KW-0808">Transferase</keyword>
<dbReference type="RefSeq" id="WP_228416643.1">
    <property type="nucleotide sequence ID" value="NZ_CP081135.1"/>
</dbReference>
<dbReference type="KEGG" id="tem:JW646_03720"/>
<feature type="domain" description="Polysaccharide pyruvyl transferase" evidence="1">
    <location>
        <begin position="20"/>
        <end position="362"/>
    </location>
</feature>
<dbReference type="Pfam" id="PF04230">
    <property type="entry name" value="PS_pyruv_trans"/>
    <property type="match status" value="1"/>
</dbReference>
<evidence type="ECO:0000259" key="1">
    <source>
        <dbReference type="Pfam" id="PF04230"/>
    </source>
</evidence>
<dbReference type="AlphaFoldDB" id="A0AAX2ZH08"/>
<keyword evidence="3" id="KW-1185">Reference proteome</keyword>